<organism evidence="2 3">
    <name type="scientific">Dibothriocephalus latus</name>
    <name type="common">Fish tapeworm</name>
    <name type="synonym">Diphyllobothrium latum</name>
    <dbReference type="NCBI Taxonomy" id="60516"/>
    <lineage>
        <taxon>Eukaryota</taxon>
        <taxon>Metazoa</taxon>
        <taxon>Spiralia</taxon>
        <taxon>Lophotrochozoa</taxon>
        <taxon>Platyhelminthes</taxon>
        <taxon>Cestoda</taxon>
        <taxon>Eucestoda</taxon>
        <taxon>Diphyllobothriidea</taxon>
        <taxon>Diphyllobothriidae</taxon>
        <taxon>Dibothriocephalus</taxon>
    </lineage>
</organism>
<protein>
    <submittedName>
        <fullName evidence="2">Uncharacterized protein</fullName>
    </submittedName>
</protein>
<evidence type="ECO:0000313" key="2">
    <source>
        <dbReference type="EMBL" id="VDN35693.1"/>
    </source>
</evidence>
<gene>
    <name evidence="2" type="ORF">DILT_LOCUS16839</name>
</gene>
<evidence type="ECO:0000256" key="1">
    <source>
        <dbReference type="SAM" id="MobiDB-lite"/>
    </source>
</evidence>
<reference evidence="2 3" key="1">
    <citation type="submission" date="2018-11" db="EMBL/GenBank/DDBJ databases">
        <authorList>
            <consortium name="Pathogen Informatics"/>
        </authorList>
    </citation>
    <scope>NUCLEOTIDE SEQUENCE [LARGE SCALE GENOMIC DNA]</scope>
</reference>
<feature type="region of interest" description="Disordered" evidence="1">
    <location>
        <begin position="1"/>
        <end position="75"/>
    </location>
</feature>
<keyword evidence="3" id="KW-1185">Reference proteome</keyword>
<name>A0A3P7NF04_DIBLA</name>
<dbReference type="Proteomes" id="UP000281553">
    <property type="component" value="Unassembled WGS sequence"/>
</dbReference>
<dbReference type="EMBL" id="UYRU01087520">
    <property type="protein sequence ID" value="VDN35693.1"/>
    <property type="molecule type" value="Genomic_DNA"/>
</dbReference>
<proteinExistence type="predicted"/>
<feature type="compositionally biased region" description="Basic and acidic residues" evidence="1">
    <location>
        <begin position="28"/>
        <end position="37"/>
    </location>
</feature>
<dbReference type="AlphaFoldDB" id="A0A3P7NF04"/>
<evidence type="ECO:0000313" key="3">
    <source>
        <dbReference type="Proteomes" id="UP000281553"/>
    </source>
</evidence>
<accession>A0A3P7NF04</accession>
<sequence>MSLKDSFVSKEKNTKKNGKLPLSRPRTNLRELAKDSPTDGSARKLGGTSTPSAATESIRPVSTVGDGEKPAGAAACGINPADVQQLLDDMRKMKIIIKGHERRIKQLEEHQK</sequence>